<keyword evidence="2" id="KW-1185">Reference proteome</keyword>
<accession>A0ABY7NTK8</accession>
<name>A0ABY7NTK8_9SPHN</name>
<dbReference type="InterPro" id="IPR018733">
    <property type="entry name" value="DUF2274"/>
</dbReference>
<organism evidence="1 2">
    <name type="scientific">Sphingomonas abietis</name>
    <dbReference type="NCBI Taxonomy" id="3012344"/>
    <lineage>
        <taxon>Bacteria</taxon>
        <taxon>Pseudomonadati</taxon>
        <taxon>Pseudomonadota</taxon>
        <taxon>Alphaproteobacteria</taxon>
        <taxon>Sphingomonadales</taxon>
        <taxon>Sphingomonadaceae</taxon>
        <taxon>Sphingomonas</taxon>
    </lineage>
</organism>
<sequence length="72" mass="7929">MIKLKLDPIVQDKPVRVSVDLPGSLFEDLKLYGALLAGEGAAVEPPRLIVPMLQRFVATDRAFARARRSSKP</sequence>
<proteinExistence type="predicted"/>
<dbReference type="Pfam" id="PF10038">
    <property type="entry name" value="DUF2274"/>
    <property type="match status" value="1"/>
</dbReference>
<dbReference type="EMBL" id="CP115174">
    <property type="protein sequence ID" value="WBO24482.1"/>
    <property type="molecule type" value="Genomic_DNA"/>
</dbReference>
<evidence type="ECO:0000313" key="1">
    <source>
        <dbReference type="EMBL" id="WBO24482.1"/>
    </source>
</evidence>
<reference evidence="1 2" key="1">
    <citation type="submission" date="2022-12" db="EMBL/GenBank/DDBJ databases">
        <title>Sphingomonas abieness sp. nov., an endophytic bacterium isolated from Abies koreana.</title>
        <authorList>
            <person name="Jiang L."/>
            <person name="Lee J."/>
        </authorList>
    </citation>
    <scope>NUCLEOTIDE SEQUENCE [LARGE SCALE GENOMIC DNA]</scope>
    <source>
        <strain evidence="2">PAMB 00755</strain>
    </source>
</reference>
<gene>
    <name evidence="1" type="ORF">PBT88_10450</name>
</gene>
<protein>
    <submittedName>
        <fullName evidence="1">DUF2274 domain-containing protein</fullName>
    </submittedName>
</protein>
<dbReference type="RefSeq" id="WP_270079104.1">
    <property type="nucleotide sequence ID" value="NZ_CP115174.1"/>
</dbReference>
<dbReference type="Proteomes" id="UP001210865">
    <property type="component" value="Chromosome"/>
</dbReference>
<evidence type="ECO:0000313" key="2">
    <source>
        <dbReference type="Proteomes" id="UP001210865"/>
    </source>
</evidence>